<feature type="compositionally biased region" description="Basic and acidic residues" evidence="1">
    <location>
        <begin position="99"/>
        <end position="115"/>
    </location>
</feature>
<sequence>MALTEMPQPNSRNSKQPRQVQPVAQARLAEKRGSRLRSALVAETGKALFEYAIYDVIVPMVKDAAAAMFNRALYGDGRGYPVGRGSSYGRTDYGAYSRPRTDGSARDPRRELSPRVKSQHNFDEVVFNDRAEADLVLERLMDLIDAYGVATVADFYDLAGISTDHPDNDWGWERLGGAAIRRIRAGYILDLPRPVTIDPRR</sequence>
<name>A0A930PN26_9MICC</name>
<evidence type="ECO:0000313" key="2">
    <source>
        <dbReference type="EMBL" id="MBF1659777.1"/>
    </source>
</evidence>
<proteinExistence type="predicted"/>
<evidence type="ECO:0000256" key="1">
    <source>
        <dbReference type="SAM" id="MobiDB-lite"/>
    </source>
</evidence>
<protein>
    <submittedName>
        <fullName evidence="2">Uncharacterized protein</fullName>
    </submittedName>
</protein>
<dbReference type="AlphaFoldDB" id="A0A930PN26"/>
<reference evidence="2" key="1">
    <citation type="submission" date="2020-04" db="EMBL/GenBank/DDBJ databases">
        <title>Deep metagenomics examines the oral microbiome during advanced dental caries in children, revealing novel taxa and co-occurrences with host molecules.</title>
        <authorList>
            <person name="Baker J.L."/>
            <person name="Morton J.T."/>
            <person name="Dinis M."/>
            <person name="Alvarez R."/>
            <person name="Tran N.C."/>
            <person name="Knight R."/>
            <person name="Edlund A."/>
        </authorList>
    </citation>
    <scope>NUCLEOTIDE SEQUENCE</scope>
    <source>
        <strain evidence="2">JCVI_29_bin.11</strain>
    </source>
</reference>
<gene>
    <name evidence="2" type="ORF">HXO58_08085</name>
</gene>
<feature type="region of interest" description="Disordered" evidence="1">
    <location>
        <begin position="1"/>
        <end position="22"/>
    </location>
</feature>
<evidence type="ECO:0000313" key="3">
    <source>
        <dbReference type="Proteomes" id="UP000713964"/>
    </source>
</evidence>
<accession>A0A930PN26</accession>
<dbReference type="Proteomes" id="UP000713964">
    <property type="component" value="Unassembled WGS sequence"/>
</dbReference>
<comment type="caution">
    <text evidence="2">The sequence shown here is derived from an EMBL/GenBank/DDBJ whole genome shotgun (WGS) entry which is preliminary data.</text>
</comment>
<dbReference type="EMBL" id="JABZXL010000026">
    <property type="protein sequence ID" value="MBF1659777.1"/>
    <property type="molecule type" value="Genomic_DNA"/>
</dbReference>
<feature type="region of interest" description="Disordered" evidence="1">
    <location>
        <begin position="91"/>
        <end position="115"/>
    </location>
</feature>
<organism evidence="2 3">
    <name type="scientific">Rothia mucilaginosa</name>
    <dbReference type="NCBI Taxonomy" id="43675"/>
    <lineage>
        <taxon>Bacteria</taxon>
        <taxon>Bacillati</taxon>
        <taxon>Actinomycetota</taxon>
        <taxon>Actinomycetes</taxon>
        <taxon>Micrococcales</taxon>
        <taxon>Micrococcaceae</taxon>
        <taxon>Rothia</taxon>
    </lineage>
</organism>
<feature type="compositionally biased region" description="Polar residues" evidence="1">
    <location>
        <begin position="7"/>
        <end position="19"/>
    </location>
</feature>